<evidence type="ECO:0000256" key="1">
    <source>
        <dbReference type="SAM" id="Phobius"/>
    </source>
</evidence>
<dbReference type="KEGG" id="dmr:Deima_1470"/>
<keyword evidence="1" id="KW-1133">Transmembrane helix</keyword>
<dbReference type="Proteomes" id="UP000008635">
    <property type="component" value="Chromosome"/>
</dbReference>
<dbReference type="HOGENOM" id="CLU_838675_0_0_0"/>
<reference evidence="2 3" key="1">
    <citation type="journal article" date="2011" name="Stand. Genomic Sci.">
        <title>Complete genome sequence of Deinococcus maricopensis type strain (LB-34).</title>
        <authorList>
            <person name="Pukall R."/>
            <person name="Zeytun A."/>
            <person name="Lucas S."/>
            <person name="Lapidus A."/>
            <person name="Hammon N."/>
            <person name="Deshpande S."/>
            <person name="Nolan M."/>
            <person name="Cheng J.F."/>
            <person name="Pitluck S."/>
            <person name="Liolios K."/>
            <person name="Pagani I."/>
            <person name="Mikhailova N."/>
            <person name="Ivanova N."/>
            <person name="Mavromatis K."/>
            <person name="Pati A."/>
            <person name="Tapia R."/>
            <person name="Han C."/>
            <person name="Goodwin L."/>
            <person name="Chen A."/>
            <person name="Palaniappan K."/>
            <person name="Land M."/>
            <person name="Hauser L."/>
            <person name="Chang Y.J."/>
            <person name="Jeffries C.D."/>
            <person name="Brambilla E.M."/>
            <person name="Rohde M."/>
            <person name="Goker M."/>
            <person name="Detter J.C."/>
            <person name="Woyke T."/>
            <person name="Bristow J."/>
            <person name="Eisen J.A."/>
            <person name="Markowitz V."/>
            <person name="Hugenholtz P."/>
            <person name="Kyrpides N.C."/>
            <person name="Klenk H.P."/>
        </authorList>
    </citation>
    <scope>NUCLEOTIDE SEQUENCE [LARGE SCALE GENOMIC DNA]</scope>
    <source>
        <strain evidence="3">DSM 21211 / LMG 22137 / NRRL B-23946 / LB-34</strain>
    </source>
</reference>
<proteinExistence type="predicted"/>
<sequence precursor="true">MRSPLHAVPPAALVQGLALLLAPLVLLSFPRVGWDAATPIALTGVVFDLTFSALIAAHLTRRRFPARYAERALLGLTVAALIVPGGWPFAVLPGGAWTALRARRQPTIPLPQPMTAAEELQVRLHRWLGHTGTARTLAREALTLASFRARPHVPGGAVPFTAHQRGGWGTYVVLYVFMDLPTHFALHATGLGAFAWAVTGAQGLTCVWAAALAASVRAHPTLVTGEHLLLQQGLLWTARVPRAHVQRVTPYDRHAPGLGLSLLVPPNVTVQLTEPVTVQGVLGLHRRTRTVHLFLDDPAAFTATLQDAGAYREA</sequence>
<name>E8U7T0_DEIML</name>
<evidence type="ECO:0000313" key="3">
    <source>
        <dbReference type="Proteomes" id="UP000008635"/>
    </source>
</evidence>
<gene>
    <name evidence="2" type="ordered locus">Deima_1470</name>
</gene>
<accession>E8U7T0</accession>
<dbReference type="AlphaFoldDB" id="E8U7T0"/>
<feature type="transmembrane region" description="Helical" evidence="1">
    <location>
        <begin position="37"/>
        <end position="60"/>
    </location>
</feature>
<dbReference type="STRING" id="709986.Deima_1470"/>
<dbReference type="RefSeq" id="WP_013556624.1">
    <property type="nucleotide sequence ID" value="NC_014958.1"/>
</dbReference>
<keyword evidence="1" id="KW-0472">Membrane</keyword>
<protein>
    <submittedName>
        <fullName evidence="2">Uncharacterized protein</fullName>
    </submittedName>
</protein>
<feature type="transmembrane region" description="Helical" evidence="1">
    <location>
        <begin position="72"/>
        <end position="97"/>
    </location>
</feature>
<organism evidence="2 3">
    <name type="scientific">Deinococcus maricopensis (strain DSM 21211 / LMG 22137 / NRRL B-23946 / LB-34)</name>
    <dbReference type="NCBI Taxonomy" id="709986"/>
    <lineage>
        <taxon>Bacteria</taxon>
        <taxon>Thermotogati</taxon>
        <taxon>Deinococcota</taxon>
        <taxon>Deinococci</taxon>
        <taxon>Deinococcales</taxon>
        <taxon>Deinococcaceae</taxon>
        <taxon>Deinococcus</taxon>
    </lineage>
</organism>
<reference evidence="3" key="2">
    <citation type="submission" date="2011-01" db="EMBL/GenBank/DDBJ databases">
        <title>The complete genome of Deinococcus maricopensis DSM 21211.</title>
        <authorList>
            <consortium name="US DOE Joint Genome Institute (JGI-PGF)"/>
            <person name="Lucas S."/>
            <person name="Copeland A."/>
            <person name="Lapidus A."/>
            <person name="Goodwin L."/>
            <person name="Pitluck S."/>
            <person name="Kyrpides N."/>
            <person name="Mavromatis K."/>
            <person name="Pagani I."/>
            <person name="Ivanova N."/>
            <person name="Ovchinnikova G."/>
            <person name="Zeytun A."/>
            <person name="Detter J.C."/>
            <person name="Han C."/>
            <person name="Land M."/>
            <person name="Hauser L."/>
            <person name="Markowitz V."/>
            <person name="Cheng J.-F."/>
            <person name="Hugenholtz P."/>
            <person name="Woyke T."/>
            <person name="Wu D."/>
            <person name="Pukall R."/>
            <person name="Gehrich-Schroeter G."/>
            <person name="Brambilla E."/>
            <person name="Klenk H.-P."/>
            <person name="Eisen J.A."/>
        </authorList>
    </citation>
    <scope>NUCLEOTIDE SEQUENCE [LARGE SCALE GENOMIC DNA]</scope>
    <source>
        <strain evidence="3">DSM 21211 / LMG 22137 / NRRL B-23946 / LB-34</strain>
    </source>
</reference>
<dbReference type="EMBL" id="CP002454">
    <property type="protein sequence ID" value="ADV67119.1"/>
    <property type="molecule type" value="Genomic_DNA"/>
</dbReference>
<keyword evidence="3" id="KW-1185">Reference proteome</keyword>
<evidence type="ECO:0000313" key="2">
    <source>
        <dbReference type="EMBL" id="ADV67119.1"/>
    </source>
</evidence>
<dbReference type="OrthoDB" id="74218at2"/>
<keyword evidence="1" id="KW-0812">Transmembrane</keyword>